<dbReference type="InterPro" id="IPR014729">
    <property type="entry name" value="Rossmann-like_a/b/a_fold"/>
</dbReference>
<dbReference type="EMBL" id="JBHTCF010000018">
    <property type="protein sequence ID" value="MFC7308850.1"/>
    <property type="molecule type" value="Genomic_DNA"/>
</dbReference>
<organism evidence="4 5">
    <name type="scientific">Streptomyces monticola</name>
    <dbReference type="NCBI Taxonomy" id="2666263"/>
    <lineage>
        <taxon>Bacteria</taxon>
        <taxon>Bacillati</taxon>
        <taxon>Actinomycetota</taxon>
        <taxon>Actinomycetes</taxon>
        <taxon>Kitasatosporales</taxon>
        <taxon>Streptomycetaceae</taxon>
        <taxon>Streptomyces</taxon>
    </lineage>
</organism>
<dbReference type="RefSeq" id="WP_381837233.1">
    <property type="nucleotide sequence ID" value="NZ_JBHTCF010000018.1"/>
</dbReference>
<dbReference type="PRINTS" id="PR01438">
    <property type="entry name" value="UNVRSLSTRESS"/>
</dbReference>
<proteinExistence type="inferred from homology"/>
<accession>A0ABW2JRP1</accession>
<evidence type="ECO:0000256" key="1">
    <source>
        <dbReference type="ARBA" id="ARBA00008791"/>
    </source>
</evidence>
<dbReference type="InterPro" id="IPR006015">
    <property type="entry name" value="Universal_stress_UspA"/>
</dbReference>
<comment type="similarity">
    <text evidence="1">Belongs to the universal stress protein A family.</text>
</comment>
<evidence type="ECO:0000259" key="3">
    <source>
        <dbReference type="Pfam" id="PF00582"/>
    </source>
</evidence>
<dbReference type="Pfam" id="PF00582">
    <property type="entry name" value="Usp"/>
    <property type="match status" value="1"/>
</dbReference>
<feature type="region of interest" description="Disordered" evidence="2">
    <location>
        <begin position="68"/>
        <end position="89"/>
    </location>
</feature>
<name>A0ABW2JRP1_9ACTN</name>
<protein>
    <submittedName>
        <fullName evidence="4">Universal stress protein</fullName>
    </submittedName>
</protein>
<evidence type="ECO:0000256" key="2">
    <source>
        <dbReference type="SAM" id="MobiDB-lite"/>
    </source>
</evidence>
<dbReference type="Gene3D" id="3.40.50.620">
    <property type="entry name" value="HUPs"/>
    <property type="match status" value="2"/>
</dbReference>
<sequence>MHISAEQIPGPPVPALVTAAEDAELLVLGHLGPGGLTAAFAGSMAMTVMAQVRRPVVLVRAGWNIAHEQPPRAEEQPPDRAPHKDVGGQAPHKDVLLALDPHQGREELLGFAFDAAHRRGAPLSILYAWHLAHGQVGTHPARMELARQDAEWALAAMTGP</sequence>
<evidence type="ECO:0000313" key="5">
    <source>
        <dbReference type="Proteomes" id="UP001596523"/>
    </source>
</evidence>
<dbReference type="SUPFAM" id="SSF52402">
    <property type="entry name" value="Adenine nucleotide alpha hydrolases-like"/>
    <property type="match status" value="1"/>
</dbReference>
<reference evidence="5" key="1">
    <citation type="journal article" date="2019" name="Int. J. Syst. Evol. Microbiol.">
        <title>The Global Catalogue of Microorganisms (GCM) 10K type strain sequencing project: providing services to taxonomists for standard genome sequencing and annotation.</title>
        <authorList>
            <consortium name="The Broad Institute Genomics Platform"/>
            <consortium name="The Broad Institute Genome Sequencing Center for Infectious Disease"/>
            <person name="Wu L."/>
            <person name="Ma J."/>
        </authorList>
    </citation>
    <scope>NUCLEOTIDE SEQUENCE [LARGE SCALE GENOMIC DNA]</scope>
    <source>
        <strain evidence="5">SYNS20</strain>
    </source>
</reference>
<feature type="compositionally biased region" description="Basic and acidic residues" evidence="2">
    <location>
        <begin position="69"/>
        <end position="89"/>
    </location>
</feature>
<keyword evidence="5" id="KW-1185">Reference proteome</keyword>
<gene>
    <name evidence="4" type="ORF">ACFQVC_32125</name>
</gene>
<dbReference type="Proteomes" id="UP001596523">
    <property type="component" value="Unassembled WGS sequence"/>
</dbReference>
<evidence type="ECO:0000313" key="4">
    <source>
        <dbReference type="EMBL" id="MFC7308850.1"/>
    </source>
</evidence>
<dbReference type="InterPro" id="IPR006016">
    <property type="entry name" value="UspA"/>
</dbReference>
<comment type="caution">
    <text evidence="4">The sequence shown here is derived from an EMBL/GenBank/DDBJ whole genome shotgun (WGS) entry which is preliminary data.</text>
</comment>
<feature type="domain" description="UspA" evidence="3">
    <location>
        <begin position="10"/>
        <end position="60"/>
    </location>
</feature>